<organism evidence="1 2">
    <name type="scientific">Acrobeloides nanus</name>
    <dbReference type="NCBI Taxonomy" id="290746"/>
    <lineage>
        <taxon>Eukaryota</taxon>
        <taxon>Metazoa</taxon>
        <taxon>Ecdysozoa</taxon>
        <taxon>Nematoda</taxon>
        <taxon>Chromadorea</taxon>
        <taxon>Rhabditida</taxon>
        <taxon>Tylenchina</taxon>
        <taxon>Cephalobomorpha</taxon>
        <taxon>Cephaloboidea</taxon>
        <taxon>Cephalobidae</taxon>
        <taxon>Acrobeloides</taxon>
    </lineage>
</organism>
<reference evidence="2" key="1">
    <citation type="submission" date="2022-11" db="UniProtKB">
        <authorList>
            <consortium name="WormBaseParasite"/>
        </authorList>
    </citation>
    <scope>IDENTIFICATION</scope>
</reference>
<evidence type="ECO:0000313" key="1">
    <source>
        <dbReference type="Proteomes" id="UP000887540"/>
    </source>
</evidence>
<protein>
    <submittedName>
        <fullName evidence="2">Uncharacterized protein</fullName>
    </submittedName>
</protein>
<evidence type="ECO:0000313" key="2">
    <source>
        <dbReference type="WBParaSite" id="ACRNAN_scaffold3907.g10014.t1"/>
    </source>
</evidence>
<accession>A0A914DU68</accession>
<proteinExistence type="predicted"/>
<sequence length="240" mass="27651">MDQFSVMMLYHPVKNGIISFPYKIAGLIPTSPLYSLLKKRYQREWGRINYRPSGSSSDVQTWKYFDLLSFLRAHIENSSRRIHTGFDPETSNFYDIEQPGPSRLNAVNSQEYGEHALNEFFVDENGYLTLAPVVAETHQLIQMSSSETNAACLMETPKTKPNEAIFAPGWRKRKMNQIEVLKSLKETNPIPANTAMSSINQKYNEIWASRLNALPYNSQAKVRRIIEEVLFEEESKQNCF</sequence>
<dbReference type="Proteomes" id="UP000887540">
    <property type="component" value="Unplaced"/>
</dbReference>
<keyword evidence="1" id="KW-1185">Reference proteome</keyword>
<dbReference type="WBParaSite" id="ACRNAN_scaffold3907.g10014.t1">
    <property type="protein sequence ID" value="ACRNAN_scaffold3907.g10014.t1"/>
    <property type="gene ID" value="ACRNAN_scaffold3907.g10014"/>
</dbReference>
<name>A0A914DU68_9BILA</name>
<dbReference type="AlphaFoldDB" id="A0A914DU68"/>